<name>A0A840Q171_9PSEU</name>
<evidence type="ECO:0000256" key="1">
    <source>
        <dbReference type="RuleBase" id="RU000408"/>
    </source>
</evidence>
<dbReference type="InterPro" id="IPR012340">
    <property type="entry name" value="NA-bd_OB-fold"/>
</dbReference>
<dbReference type="Gene3D" id="2.40.50.140">
    <property type="entry name" value="Nucleic acid-binding proteins"/>
    <property type="match status" value="1"/>
</dbReference>
<keyword evidence="4" id="KW-1185">Reference proteome</keyword>
<dbReference type="PROSITE" id="PS51857">
    <property type="entry name" value="CSD_2"/>
    <property type="match status" value="1"/>
</dbReference>
<dbReference type="SUPFAM" id="SSF50249">
    <property type="entry name" value="Nucleic acid-binding proteins"/>
    <property type="match status" value="1"/>
</dbReference>
<feature type="domain" description="CSD" evidence="2">
    <location>
        <begin position="1"/>
        <end position="66"/>
    </location>
</feature>
<dbReference type="GO" id="GO:0005737">
    <property type="term" value="C:cytoplasm"/>
    <property type="evidence" value="ECO:0007669"/>
    <property type="project" value="UniProtKB-SubCell"/>
</dbReference>
<reference evidence="3 4" key="1">
    <citation type="submission" date="2020-08" db="EMBL/GenBank/DDBJ databases">
        <title>Sequencing the genomes of 1000 actinobacteria strains.</title>
        <authorList>
            <person name="Klenk H.-P."/>
        </authorList>
    </citation>
    <scope>NUCLEOTIDE SEQUENCE [LARGE SCALE GENOMIC DNA]</scope>
    <source>
        <strain evidence="3 4">DSM 45584</strain>
    </source>
</reference>
<dbReference type="PROSITE" id="PS00352">
    <property type="entry name" value="CSD_1"/>
    <property type="match status" value="1"/>
</dbReference>
<protein>
    <submittedName>
        <fullName evidence="3">Cold shock CspA family protein</fullName>
    </submittedName>
</protein>
<proteinExistence type="predicted"/>
<dbReference type="CDD" id="cd04458">
    <property type="entry name" value="CSP_CDS"/>
    <property type="match status" value="1"/>
</dbReference>
<dbReference type="RefSeq" id="WP_184721901.1">
    <property type="nucleotide sequence ID" value="NZ_JACHIW010000001.1"/>
</dbReference>
<comment type="subcellular location">
    <subcellularLocation>
        <location evidence="1">Cytoplasm</location>
    </subcellularLocation>
</comment>
<accession>A0A840Q171</accession>
<dbReference type="Proteomes" id="UP000584374">
    <property type="component" value="Unassembled WGS sequence"/>
</dbReference>
<sequence length="141" mass="15138">METGTIVRFDGIKGYGFIEPDSGGEDVFLHASILDDAVKQVLRGGMRVGYASAPSGQGTKALAVQLLGATSPAPTAVQAPSPERPVRREDDELCDVLRETEFAQKITDVLIEAAPSMTGSQILQVRKQLVTFAQRHGWVEA</sequence>
<evidence type="ECO:0000313" key="3">
    <source>
        <dbReference type="EMBL" id="MBB5152489.1"/>
    </source>
</evidence>
<comment type="caution">
    <text evidence="3">The sequence shown here is derived from an EMBL/GenBank/DDBJ whole genome shotgun (WGS) entry which is preliminary data.</text>
</comment>
<dbReference type="Pfam" id="PF00313">
    <property type="entry name" value="CSD"/>
    <property type="match status" value="1"/>
</dbReference>
<evidence type="ECO:0000313" key="4">
    <source>
        <dbReference type="Proteomes" id="UP000584374"/>
    </source>
</evidence>
<dbReference type="SMART" id="SM00357">
    <property type="entry name" value="CSP"/>
    <property type="match status" value="1"/>
</dbReference>
<dbReference type="GO" id="GO:0003676">
    <property type="term" value="F:nucleic acid binding"/>
    <property type="evidence" value="ECO:0007669"/>
    <property type="project" value="InterPro"/>
</dbReference>
<dbReference type="EMBL" id="JACHIW010000001">
    <property type="protein sequence ID" value="MBB5152489.1"/>
    <property type="molecule type" value="Genomic_DNA"/>
</dbReference>
<gene>
    <name evidence="3" type="ORF">BJ970_000023</name>
</gene>
<dbReference type="InterPro" id="IPR011129">
    <property type="entry name" value="CSD"/>
</dbReference>
<dbReference type="InterPro" id="IPR019844">
    <property type="entry name" value="CSD_CS"/>
</dbReference>
<dbReference type="InterPro" id="IPR002059">
    <property type="entry name" value="CSP_DNA-bd"/>
</dbReference>
<organism evidence="3 4">
    <name type="scientific">Saccharopolyspora phatthalungensis</name>
    <dbReference type="NCBI Taxonomy" id="664693"/>
    <lineage>
        <taxon>Bacteria</taxon>
        <taxon>Bacillati</taxon>
        <taxon>Actinomycetota</taxon>
        <taxon>Actinomycetes</taxon>
        <taxon>Pseudonocardiales</taxon>
        <taxon>Pseudonocardiaceae</taxon>
        <taxon>Saccharopolyspora</taxon>
    </lineage>
</organism>
<evidence type="ECO:0000259" key="2">
    <source>
        <dbReference type="PROSITE" id="PS51857"/>
    </source>
</evidence>
<dbReference type="AlphaFoldDB" id="A0A840Q171"/>